<protein>
    <submittedName>
        <fullName evidence="1">Uncharacterized protein</fullName>
    </submittedName>
</protein>
<accession>A0ABV0ZDM9</accession>
<keyword evidence="2" id="KW-1185">Reference proteome</keyword>
<gene>
    <name evidence="1" type="ORF">AMECASPLE_019865</name>
</gene>
<organism evidence="1 2">
    <name type="scientific">Ameca splendens</name>
    <dbReference type="NCBI Taxonomy" id="208324"/>
    <lineage>
        <taxon>Eukaryota</taxon>
        <taxon>Metazoa</taxon>
        <taxon>Chordata</taxon>
        <taxon>Craniata</taxon>
        <taxon>Vertebrata</taxon>
        <taxon>Euteleostomi</taxon>
        <taxon>Actinopterygii</taxon>
        <taxon>Neopterygii</taxon>
        <taxon>Teleostei</taxon>
        <taxon>Neoteleostei</taxon>
        <taxon>Acanthomorphata</taxon>
        <taxon>Ovalentaria</taxon>
        <taxon>Atherinomorphae</taxon>
        <taxon>Cyprinodontiformes</taxon>
        <taxon>Goodeidae</taxon>
        <taxon>Ameca</taxon>
    </lineage>
</organism>
<reference evidence="1 2" key="1">
    <citation type="submission" date="2021-06" db="EMBL/GenBank/DDBJ databases">
        <authorList>
            <person name="Palmer J.M."/>
        </authorList>
    </citation>
    <scope>NUCLEOTIDE SEQUENCE [LARGE SCALE GENOMIC DNA]</scope>
    <source>
        <strain evidence="1 2">AS_MEX2019</strain>
        <tissue evidence="1">Muscle</tissue>
    </source>
</reference>
<name>A0ABV0ZDM9_9TELE</name>
<dbReference type="EMBL" id="JAHRIP010058057">
    <property type="protein sequence ID" value="MEQ2303725.1"/>
    <property type="molecule type" value="Genomic_DNA"/>
</dbReference>
<evidence type="ECO:0000313" key="1">
    <source>
        <dbReference type="EMBL" id="MEQ2303725.1"/>
    </source>
</evidence>
<proteinExistence type="predicted"/>
<sequence length="84" mass="9773">MHQFRVPENLPVFLRDDQMQGYRRGGKGSEKHKTRMVTGDWTSELANRLPPQEGEAVLRQHCLQWGWEAADLNWGHYRAVEGVL</sequence>
<evidence type="ECO:0000313" key="2">
    <source>
        <dbReference type="Proteomes" id="UP001469553"/>
    </source>
</evidence>
<comment type="caution">
    <text evidence="1">The sequence shown here is derived from an EMBL/GenBank/DDBJ whole genome shotgun (WGS) entry which is preliminary data.</text>
</comment>
<dbReference type="Proteomes" id="UP001469553">
    <property type="component" value="Unassembled WGS sequence"/>
</dbReference>